<proteinExistence type="predicted"/>
<accession>A0AAV7RU76</accession>
<reference evidence="2" key="1">
    <citation type="journal article" date="2022" name="bioRxiv">
        <title>Sequencing and chromosome-scale assembly of the giantPleurodeles waltlgenome.</title>
        <authorList>
            <person name="Brown T."/>
            <person name="Elewa A."/>
            <person name="Iarovenko S."/>
            <person name="Subramanian E."/>
            <person name="Araus A.J."/>
            <person name="Petzold A."/>
            <person name="Susuki M."/>
            <person name="Suzuki K.-i.T."/>
            <person name="Hayashi T."/>
            <person name="Toyoda A."/>
            <person name="Oliveira C."/>
            <person name="Osipova E."/>
            <person name="Leigh N.D."/>
            <person name="Simon A."/>
            <person name="Yun M.H."/>
        </authorList>
    </citation>
    <scope>NUCLEOTIDE SEQUENCE</scope>
    <source>
        <strain evidence="2">20211129_DDA</strain>
        <tissue evidence="2">Liver</tissue>
    </source>
</reference>
<feature type="compositionally biased region" description="Basic and acidic residues" evidence="1">
    <location>
        <begin position="87"/>
        <end position="107"/>
    </location>
</feature>
<feature type="compositionally biased region" description="Polar residues" evidence="1">
    <location>
        <begin position="75"/>
        <end position="86"/>
    </location>
</feature>
<keyword evidence="3" id="KW-1185">Reference proteome</keyword>
<feature type="compositionally biased region" description="Basic residues" evidence="1">
    <location>
        <begin position="112"/>
        <end position="126"/>
    </location>
</feature>
<evidence type="ECO:0000313" key="3">
    <source>
        <dbReference type="Proteomes" id="UP001066276"/>
    </source>
</evidence>
<evidence type="ECO:0000313" key="2">
    <source>
        <dbReference type="EMBL" id="KAJ1156046.1"/>
    </source>
</evidence>
<gene>
    <name evidence="2" type="ORF">NDU88_008771</name>
</gene>
<feature type="compositionally biased region" description="Basic and acidic residues" evidence="1">
    <location>
        <begin position="127"/>
        <end position="136"/>
    </location>
</feature>
<organism evidence="2 3">
    <name type="scientific">Pleurodeles waltl</name>
    <name type="common">Iberian ribbed newt</name>
    <dbReference type="NCBI Taxonomy" id="8319"/>
    <lineage>
        <taxon>Eukaryota</taxon>
        <taxon>Metazoa</taxon>
        <taxon>Chordata</taxon>
        <taxon>Craniata</taxon>
        <taxon>Vertebrata</taxon>
        <taxon>Euteleostomi</taxon>
        <taxon>Amphibia</taxon>
        <taxon>Batrachia</taxon>
        <taxon>Caudata</taxon>
        <taxon>Salamandroidea</taxon>
        <taxon>Salamandridae</taxon>
        <taxon>Pleurodelinae</taxon>
        <taxon>Pleurodeles</taxon>
    </lineage>
</organism>
<dbReference type="Proteomes" id="UP001066276">
    <property type="component" value="Chromosome 5"/>
</dbReference>
<feature type="region of interest" description="Disordered" evidence="1">
    <location>
        <begin position="1"/>
        <end position="20"/>
    </location>
</feature>
<name>A0AAV7RU76_PLEWA</name>
<comment type="caution">
    <text evidence="2">The sequence shown here is derived from an EMBL/GenBank/DDBJ whole genome shotgun (WGS) entry which is preliminary data.</text>
</comment>
<sequence length="147" mass="16132">MPGVQSDQEDVTPLPEVLARGRLSAAESTALEQPALLRPPLPVPEKAPFLAGEAPSTEGAQAVLSGKSGAGWYNLRSNPNPWQLRTGTDDRRADWQQSSKDAEKAGENAKNQRNRKVQKGSRRSKNRQRERGDTSRSEGTPAEARRY</sequence>
<protein>
    <submittedName>
        <fullName evidence="2">Uncharacterized protein</fullName>
    </submittedName>
</protein>
<dbReference type="EMBL" id="JANPWB010000009">
    <property type="protein sequence ID" value="KAJ1156046.1"/>
    <property type="molecule type" value="Genomic_DNA"/>
</dbReference>
<feature type="region of interest" description="Disordered" evidence="1">
    <location>
        <begin position="25"/>
        <end position="147"/>
    </location>
</feature>
<dbReference type="AlphaFoldDB" id="A0AAV7RU76"/>
<evidence type="ECO:0000256" key="1">
    <source>
        <dbReference type="SAM" id="MobiDB-lite"/>
    </source>
</evidence>